<gene>
    <name evidence="3" type="ORF">K5P26_11530</name>
</gene>
<feature type="chain" id="PRO_5045640017" description="Pentapeptide MXKDX repeat protein" evidence="2">
    <location>
        <begin position="21"/>
        <end position="58"/>
    </location>
</feature>
<comment type="caution">
    <text evidence="3">The sequence shown here is derived from an EMBL/GenBank/DDBJ whole genome shotgun (WGS) entry which is preliminary data.</text>
</comment>
<proteinExistence type="predicted"/>
<sequence>MKNLMFGFAMLFAAPTAAHAAEDKAPKACCCKEMKKDCCAGKKGEDAPDHGEHQDMQH</sequence>
<evidence type="ECO:0000313" key="3">
    <source>
        <dbReference type="EMBL" id="MBY4637768.1"/>
    </source>
</evidence>
<dbReference type="EMBL" id="JAILXK010000002">
    <property type="protein sequence ID" value="MBY4637768.1"/>
    <property type="molecule type" value="Genomic_DNA"/>
</dbReference>
<feature type="region of interest" description="Disordered" evidence="1">
    <location>
        <begin position="39"/>
        <end position="58"/>
    </location>
</feature>
<reference evidence="3" key="1">
    <citation type="submission" date="2021-08" db="EMBL/GenBank/DDBJ databases">
        <title>Sphingopyxis panaciterrulae sp. nov., isolated from the surface water of the Yellow Sea.</title>
        <authorList>
            <person name="Gao Z."/>
            <person name="Zhang D."/>
            <person name="Zhang A."/>
        </authorList>
    </citation>
    <scope>NUCLEOTIDE SEQUENCE</scope>
    <source>
        <strain evidence="3">XHP0097</strain>
    </source>
</reference>
<evidence type="ECO:0000313" key="4">
    <source>
        <dbReference type="Proteomes" id="UP001166571"/>
    </source>
</evidence>
<keyword evidence="2" id="KW-0732">Signal</keyword>
<dbReference type="RefSeq" id="WP_201928151.1">
    <property type="nucleotide sequence ID" value="NZ_JAERPO010000002.1"/>
</dbReference>
<name>A0ABS7MFM3_9SPHN</name>
<protein>
    <recommendedName>
        <fullName evidence="5">Pentapeptide MXKDX repeat protein</fullName>
    </recommendedName>
</protein>
<keyword evidence="4" id="KW-1185">Reference proteome</keyword>
<evidence type="ECO:0000256" key="1">
    <source>
        <dbReference type="SAM" id="MobiDB-lite"/>
    </source>
</evidence>
<dbReference type="Proteomes" id="UP001166571">
    <property type="component" value="Unassembled WGS sequence"/>
</dbReference>
<evidence type="ECO:0008006" key="5">
    <source>
        <dbReference type="Google" id="ProtNLM"/>
    </source>
</evidence>
<accession>A0ABS7MFM3</accession>
<evidence type="ECO:0000256" key="2">
    <source>
        <dbReference type="SAM" id="SignalP"/>
    </source>
</evidence>
<feature type="signal peptide" evidence="2">
    <location>
        <begin position="1"/>
        <end position="20"/>
    </location>
</feature>
<organism evidence="3 4">
    <name type="scientific">Sphingopyxis jiangsuensis</name>
    <dbReference type="NCBI Taxonomy" id="2871171"/>
    <lineage>
        <taxon>Bacteria</taxon>
        <taxon>Pseudomonadati</taxon>
        <taxon>Pseudomonadota</taxon>
        <taxon>Alphaproteobacteria</taxon>
        <taxon>Sphingomonadales</taxon>
        <taxon>Sphingomonadaceae</taxon>
        <taxon>Sphingopyxis</taxon>
    </lineage>
</organism>